<reference evidence="1" key="1">
    <citation type="submission" date="2023-12" db="EMBL/GenBank/DDBJ databases">
        <title>Fervidustalea candida gen. nov., sp. nov., a novel member of the family Paenibacillaceae isolated from a geothermal area.</title>
        <authorList>
            <person name="Li W.-J."/>
            <person name="Jiao J.-Y."/>
            <person name="Chen Y."/>
        </authorList>
    </citation>
    <scope>NUCLEOTIDE SEQUENCE</scope>
    <source>
        <strain evidence="1">SYSU GA230002</strain>
    </source>
</reference>
<evidence type="ECO:0000313" key="2">
    <source>
        <dbReference type="Proteomes" id="UP001310386"/>
    </source>
</evidence>
<comment type="caution">
    <text evidence="1">The sequence shown here is derived from an EMBL/GenBank/DDBJ whole genome shotgun (WGS) entry which is preliminary data.</text>
</comment>
<organism evidence="1 2">
    <name type="scientific">Ferviditalea candida</name>
    <dbReference type="NCBI Taxonomy" id="3108399"/>
    <lineage>
        <taxon>Bacteria</taxon>
        <taxon>Bacillati</taxon>
        <taxon>Bacillota</taxon>
        <taxon>Bacilli</taxon>
        <taxon>Bacillales</taxon>
        <taxon>Paenibacillaceae</taxon>
        <taxon>Ferviditalea</taxon>
    </lineage>
</organism>
<sequence length="100" mass="11142">MSILSRENEIKLDILGSLARSQQALSLILESMAGAAGAVSPDADAVFKYLRTIAKHQQILTEKITGMEIRKVETGVPARQWLNEKLGILPQDMPRKTKRR</sequence>
<name>A0ABU5ZFF7_9BACL</name>
<dbReference type="Proteomes" id="UP001310386">
    <property type="component" value="Unassembled WGS sequence"/>
</dbReference>
<proteinExistence type="predicted"/>
<gene>
    <name evidence="1" type="ORF">VF724_01980</name>
</gene>
<dbReference type="EMBL" id="JAYJLD010000002">
    <property type="protein sequence ID" value="MEB3100426.1"/>
    <property type="molecule type" value="Genomic_DNA"/>
</dbReference>
<keyword evidence="2" id="KW-1185">Reference proteome</keyword>
<dbReference type="RefSeq" id="WP_371752537.1">
    <property type="nucleotide sequence ID" value="NZ_JAYJLD010000002.1"/>
</dbReference>
<protein>
    <submittedName>
        <fullName evidence="1">Uncharacterized protein</fullName>
    </submittedName>
</protein>
<evidence type="ECO:0000313" key="1">
    <source>
        <dbReference type="EMBL" id="MEB3100426.1"/>
    </source>
</evidence>
<accession>A0ABU5ZFF7</accession>